<comment type="caution">
    <text evidence="2">The sequence shown here is derived from an EMBL/GenBank/DDBJ whole genome shotgun (WGS) entry which is preliminary data.</text>
</comment>
<dbReference type="InterPro" id="IPR043502">
    <property type="entry name" value="DNA/RNA_pol_sf"/>
</dbReference>
<dbReference type="PROSITE" id="PS50878">
    <property type="entry name" value="RT_POL"/>
    <property type="match status" value="1"/>
</dbReference>
<protein>
    <submittedName>
        <fullName evidence="2">Gag-pol polyprotein</fullName>
    </submittedName>
</protein>
<sequence>MCVDFTDLNKACPKDPYPLPNIDRLIDGAFVCKMLSFMDAYSGYNQIRMNPIDAPHTTFMSNTCNYYYNVMPFGLKNAGATYQRLMDRVFAEQIGKNLEVYIDDMVVKTMEEGEHDQDLDDILNSVRKYNMRLNPAKCSFGVQAGKFLGFMLTNRGIEANPEKCQAIIDMRSPSSVKEVQQLTGRIAVLSRFLSCAGEKAFHFFTSLKRSERFSWTPQCEEAFMQLKEFMASPLILTRPIPDNILYLYLAVSDRALSSVLVQEVEGEEKPIYFVSRTLRGAEARYQRIERNSQAINSFAYSL</sequence>
<dbReference type="InterPro" id="IPR053134">
    <property type="entry name" value="RNA-dir_DNA_polymerase"/>
</dbReference>
<dbReference type="InterPro" id="IPR043128">
    <property type="entry name" value="Rev_trsase/Diguanyl_cyclase"/>
</dbReference>
<dbReference type="SUPFAM" id="SSF56672">
    <property type="entry name" value="DNA/RNA polymerases"/>
    <property type="match status" value="1"/>
</dbReference>
<dbReference type="EMBL" id="ASHM01000918">
    <property type="protein sequence ID" value="PNY05678.1"/>
    <property type="molecule type" value="Genomic_DNA"/>
</dbReference>
<dbReference type="AlphaFoldDB" id="A0A2K3NRL2"/>
<dbReference type="PANTHER" id="PTHR24559:SF444">
    <property type="entry name" value="REVERSE TRANSCRIPTASE DOMAIN-CONTAINING PROTEIN"/>
    <property type="match status" value="1"/>
</dbReference>
<organism evidence="2 3">
    <name type="scientific">Trifolium pratense</name>
    <name type="common">Red clover</name>
    <dbReference type="NCBI Taxonomy" id="57577"/>
    <lineage>
        <taxon>Eukaryota</taxon>
        <taxon>Viridiplantae</taxon>
        <taxon>Streptophyta</taxon>
        <taxon>Embryophyta</taxon>
        <taxon>Tracheophyta</taxon>
        <taxon>Spermatophyta</taxon>
        <taxon>Magnoliopsida</taxon>
        <taxon>eudicotyledons</taxon>
        <taxon>Gunneridae</taxon>
        <taxon>Pentapetalae</taxon>
        <taxon>rosids</taxon>
        <taxon>fabids</taxon>
        <taxon>Fabales</taxon>
        <taxon>Fabaceae</taxon>
        <taxon>Papilionoideae</taxon>
        <taxon>50 kb inversion clade</taxon>
        <taxon>NPAAA clade</taxon>
        <taxon>Hologalegina</taxon>
        <taxon>IRL clade</taxon>
        <taxon>Trifolieae</taxon>
        <taxon>Trifolium</taxon>
    </lineage>
</organism>
<reference evidence="2 3" key="1">
    <citation type="journal article" date="2014" name="Am. J. Bot.">
        <title>Genome assembly and annotation for red clover (Trifolium pratense; Fabaceae).</title>
        <authorList>
            <person name="Istvanek J."/>
            <person name="Jaros M."/>
            <person name="Krenek A."/>
            <person name="Repkova J."/>
        </authorList>
    </citation>
    <scope>NUCLEOTIDE SEQUENCE [LARGE SCALE GENOMIC DNA]</scope>
    <source>
        <strain evidence="3">cv. Tatra</strain>
        <tissue evidence="2">Young leaves</tissue>
    </source>
</reference>
<dbReference type="PANTHER" id="PTHR24559">
    <property type="entry name" value="TRANSPOSON TY3-I GAG-POL POLYPROTEIN"/>
    <property type="match status" value="1"/>
</dbReference>
<dbReference type="STRING" id="57577.A0A2K3NRL2"/>
<evidence type="ECO:0000313" key="2">
    <source>
        <dbReference type="EMBL" id="PNY05678.1"/>
    </source>
</evidence>
<proteinExistence type="predicted"/>
<dbReference type="Pfam" id="PF17919">
    <property type="entry name" value="RT_RNaseH_2"/>
    <property type="match status" value="1"/>
</dbReference>
<name>A0A2K3NRL2_TRIPR</name>
<dbReference type="Gene3D" id="3.10.10.10">
    <property type="entry name" value="HIV Type 1 Reverse Transcriptase, subunit A, domain 1"/>
    <property type="match status" value="1"/>
</dbReference>
<dbReference type="InterPro" id="IPR041577">
    <property type="entry name" value="RT_RNaseH_2"/>
</dbReference>
<evidence type="ECO:0000313" key="3">
    <source>
        <dbReference type="Proteomes" id="UP000236291"/>
    </source>
</evidence>
<evidence type="ECO:0000259" key="1">
    <source>
        <dbReference type="PROSITE" id="PS50878"/>
    </source>
</evidence>
<dbReference type="Gene3D" id="3.30.70.270">
    <property type="match status" value="2"/>
</dbReference>
<dbReference type="CDD" id="cd01647">
    <property type="entry name" value="RT_LTR"/>
    <property type="match status" value="1"/>
</dbReference>
<dbReference type="InterPro" id="IPR000477">
    <property type="entry name" value="RT_dom"/>
</dbReference>
<reference evidence="2 3" key="2">
    <citation type="journal article" date="2017" name="Front. Plant Sci.">
        <title>Gene Classification and Mining of Molecular Markers Useful in Red Clover (Trifolium pratense) Breeding.</title>
        <authorList>
            <person name="Istvanek J."/>
            <person name="Dluhosova J."/>
            <person name="Dluhos P."/>
            <person name="Patkova L."/>
            <person name="Nedelnik J."/>
            <person name="Repkova J."/>
        </authorList>
    </citation>
    <scope>NUCLEOTIDE SEQUENCE [LARGE SCALE GENOMIC DNA]</scope>
    <source>
        <strain evidence="3">cv. Tatra</strain>
        <tissue evidence="2">Young leaves</tissue>
    </source>
</reference>
<accession>A0A2K3NRL2</accession>
<dbReference type="Proteomes" id="UP000236291">
    <property type="component" value="Unassembled WGS sequence"/>
</dbReference>
<feature type="domain" description="Reverse transcriptase" evidence="1">
    <location>
        <begin position="1"/>
        <end position="152"/>
    </location>
</feature>
<dbReference type="Pfam" id="PF00078">
    <property type="entry name" value="RVT_1"/>
    <property type="match status" value="1"/>
</dbReference>
<gene>
    <name evidence="2" type="ORF">L195_g002133</name>
</gene>